<feature type="transmembrane region" description="Helical" evidence="7">
    <location>
        <begin position="188"/>
        <end position="208"/>
    </location>
</feature>
<feature type="transmembrane region" description="Helical" evidence="7">
    <location>
        <begin position="596"/>
        <end position="620"/>
    </location>
</feature>
<evidence type="ECO:0000256" key="3">
    <source>
        <dbReference type="ARBA" id="ARBA00022692"/>
    </source>
</evidence>
<feature type="transmembrane region" description="Helical" evidence="7">
    <location>
        <begin position="101"/>
        <end position="123"/>
    </location>
</feature>
<evidence type="ECO:0000256" key="6">
    <source>
        <dbReference type="SAM" id="MobiDB-lite"/>
    </source>
</evidence>
<sequence>MNPEMRPAEDELSRAGTQDVDLAKTHTLTDEQRLAQLGHQQELRRTFSLPALLSLCICLMATWEATSTVIATALQSGGPPCLIYNLQVLRSLSQSVAKTEYSILSLICSLCIAASLAEIASIYPTAGGQYHWVAALCPAPSNIAASFATGWISVGGQIVFTASAAFAAGLQIQALIVLNNETYSPERWHGMLLYFAVLTYAGVLNIFGMKAMPHVNLISGFIHVAGLVAITVALGVLAPKSSSAFVWTEFVNSSGWGNDGVSWLVGLISAVYPFLGYDAACHLAEELPRASRNVPLAMVGSVAVNGIMGLAYCIVLLYCAGQSDFATAPLGFPYMQIYLDVTKSRAGTSVMSVLIILIAIAATIAGIMSTSRTLWAFARDKATPFDKYLSHVHPKLQIPVRSVVVVTVLQGILGFIYLGNSTAFNAILSMAIISMYLSYILPIIYMLLYGRGKLRKRDFGPFRLGRVLGIIMNVVGIAWMLVVMVFSTFPTIMPVTAENMNYSIVVLVGWTAFGVAYYVLWGKHKFEMPMVDVEASPPFVSLLTRDADGMPTSGSSNSTGDSLVRDIWGVTSIAIVGTILRLIAKFRLRQIQWDDALIVAAQILAIAGSILITIGVQYGFGRHVWDITPVDVGRVIMFDYLAQAFGIAASCIGRIGFTIYLIGLLGTDRTHRIILWTLIGVQSIVNVISIMIMFLQCPGHGSAIWNKPGKTECWDSRVQAYYGYFQGSINSATDLYLAVFPTYIFWTLNMKWRTKIGLMALLGLGLFAMVASIVKTTQVRVLARPDDDPTVATVTMDRWLYIETYLVITTASIPCIRSLIPLRRRRKLNNGSNSYELYPRPTLGPGLPFDGRQQVSNTDKHATDRICNDHESEENILGEDDGHASQASSSGIVKTVDISVSVGQSPGSRSQPART</sequence>
<evidence type="ECO:0000256" key="4">
    <source>
        <dbReference type="ARBA" id="ARBA00022989"/>
    </source>
</evidence>
<keyword evidence="4 7" id="KW-1133">Transmembrane helix</keyword>
<keyword evidence="2" id="KW-0813">Transport</keyword>
<feature type="domain" description="Rhodopsin" evidence="8">
    <location>
        <begin position="580"/>
        <end position="820"/>
    </location>
</feature>
<evidence type="ECO:0000256" key="5">
    <source>
        <dbReference type="ARBA" id="ARBA00023136"/>
    </source>
</evidence>
<dbReference type="AlphaFoldDB" id="A0A2U3E2C0"/>
<evidence type="ECO:0000256" key="7">
    <source>
        <dbReference type="SAM" id="Phobius"/>
    </source>
</evidence>
<gene>
    <name evidence="9" type="ORF">PCL_01742</name>
</gene>
<evidence type="ECO:0000313" key="9">
    <source>
        <dbReference type="EMBL" id="PWI68653.1"/>
    </source>
</evidence>
<feature type="transmembrane region" description="Helical" evidence="7">
    <location>
        <begin position="158"/>
        <end position="176"/>
    </location>
</feature>
<dbReference type="Gene3D" id="1.20.1740.10">
    <property type="entry name" value="Amino acid/polyamine transporter I"/>
    <property type="match status" value="1"/>
</dbReference>
<dbReference type="InterPro" id="IPR002293">
    <property type="entry name" value="AA/rel_permease1"/>
</dbReference>
<feature type="transmembrane region" description="Helical" evidence="7">
    <location>
        <begin position="296"/>
        <end position="318"/>
    </location>
</feature>
<evidence type="ECO:0000259" key="8">
    <source>
        <dbReference type="Pfam" id="PF20684"/>
    </source>
</evidence>
<feature type="transmembrane region" description="Helical" evidence="7">
    <location>
        <begin position="567"/>
        <end position="584"/>
    </location>
</feature>
<reference evidence="9 10" key="1">
    <citation type="journal article" date="2016" name="Front. Microbiol.">
        <title>Genome and transcriptome sequences reveal the specific parasitism of the nematophagous Purpureocillium lilacinum 36-1.</title>
        <authorList>
            <person name="Xie J."/>
            <person name="Li S."/>
            <person name="Mo C."/>
            <person name="Xiao X."/>
            <person name="Peng D."/>
            <person name="Wang G."/>
            <person name="Xiao Y."/>
        </authorList>
    </citation>
    <scope>NUCLEOTIDE SEQUENCE [LARGE SCALE GENOMIC DNA]</scope>
    <source>
        <strain evidence="9 10">36-1</strain>
    </source>
</reference>
<feature type="transmembrane region" description="Helical" evidence="7">
    <location>
        <begin position="468"/>
        <end position="489"/>
    </location>
</feature>
<evidence type="ECO:0000256" key="2">
    <source>
        <dbReference type="ARBA" id="ARBA00022448"/>
    </source>
</evidence>
<comment type="subcellular location">
    <subcellularLocation>
        <location evidence="1">Membrane</location>
        <topology evidence="1">Multi-pass membrane protein</topology>
    </subcellularLocation>
</comment>
<feature type="transmembrane region" description="Helical" evidence="7">
    <location>
        <begin position="398"/>
        <end position="419"/>
    </location>
</feature>
<dbReference type="EMBL" id="LCWV01000014">
    <property type="protein sequence ID" value="PWI68653.1"/>
    <property type="molecule type" value="Genomic_DNA"/>
</dbReference>
<dbReference type="InterPro" id="IPR049326">
    <property type="entry name" value="Rhodopsin_dom_fungi"/>
</dbReference>
<feature type="transmembrane region" description="Helical" evidence="7">
    <location>
        <begin position="129"/>
        <end position="151"/>
    </location>
</feature>
<proteinExistence type="predicted"/>
<feature type="transmembrane region" description="Helical" evidence="7">
    <location>
        <begin position="220"/>
        <end position="240"/>
    </location>
</feature>
<feature type="transmembrane region" description="Helical" evidence="7">
    <location>
        <begin position="758"/>
        <end position="779"/>
    </location>
</feature>
<feature type="transmembrane region" description="Helical" evidence="7">
    <location>
        <begin position="353"/>
        <end position="378"/>
    </location>
</feature>
<dbReference type="PANTHER" id="PTHR45649:SF14">
    <property type="entry name" value="GABA PERMEASE"/>
    <property type="match status" value="1"/>
</dbReference>
<feature type="compositionally biased region" description="Polar residues" evidence="6">
    <location>
        <begin position="901"/>
        <end position="915"/>
    </location>
</feature>
<feature type="region of interest" description="Disordered" evidence="6">
    <location>
        <begin position="895"/>
        <end position="915"/>
    </location>
</feature>
<feature type="transmembrane region" description="Helical" evidence="7">
    <location>
        <begin position="640"/>
        <end position="662"/>
    </location>
</feature>
<organism evidence="9 10">
    <name type="scientific">Purpureocillium lilacinum</name>
    <name type="common">Paecilomyces lilacinus</name>
    <dbReference type="NCBI Taxonomy" id="33203"/>
    <lineage>
        <taxon>Eukaryota</taxon>
        <taxon>Fungi</taxon>
        <taxon>Dikarya</taxon>
        <taxon>Ascomycota</taxon>
        <taxon>Pezizomycotina</taxon>
        <taxon>Sordariomycetes</taxon>
        <taxon>Hypocreomycetidae</taxon>
        <taxon>Hypocreales</taxon>
        <taxon>Ophiocordycipitaceae</taxon>
        <taxon>Purpureocillium</taxon>
    </lineage>
</organism>
<dbReference type="Pfam" id="PF20684">
    <property type="entry name" value="Fung_rhodopsin"/>
    <property type="match status" value="1"/>
</dbReference>
<feature type="transmembrane region" description="Helical" evidence="7">
    <location>
        <begin position="426"/>
        <end position="448"/>
    </location>
</feature>
<evidence type="ECO:0000313" key="10">
    <source>
        <dbReference type="Proteomes" id="UP000245956"/>
    </source>
</evidence>
<comment type="caution">
    <text evidence="9">The sequence shown here is derived from an EMBL/GenBank/DDBJ whole genome shotgun (WGS) entry which is preliminary data.</text>
</comment>
<feature type="transmembrane region" description="Helical" evidence="7">
    <location>
        <begin position="260"/>
        <end position="284"/>
    </location>
</feature>
<dbReference type="GO" id="GO:0016020">
    <property type="term" value="C:membrane"/>
    <property type="evidence" value="ECO:0007669"/>
    <property type="project" value="UniProtKB-SubCell"/>
</dbReference>
<name>A0A2U3E2C0_PURLI</name>
<keyword evidence="5 7" id="KW-0472">Membrane</keyword>
<dbReference type="Pfam" id="PF13520">
    <property type="entry name" value="AA_permease_2"/>
    <property type="match status" value="1"/>
</dbReference>
<keyword evidence="3 7" id="KW-0812">Transmembrane</keyword>
<feature type="region of interest" description="Disordered" evidence="6">
    <location>
        <begin position="831"/>
        <end position="862"/>
    </location>
</feature>
<protein>
    <recommendedName>
        <fullName evidence="8">Rhodopsin domain-containing protein</fullName>
    </recommendedName>
</protein>
<dbReference type="GO" id="GO:0022857">
    <property type="term" value="F:transmembrane transporter activity"/>
    <property type="evidence" value="ECO:0007669"/>
    <property type="project" value="InterPro"/>
</dbReference>
<feature type="transmembrane region" description="Helical" evidence="7">
    <location>
        <begin position="46"/>
        <end position="63"/>
    </location>
</feature>
<dbReference type="Proteomes" id="UP000245956">
    <property type="component" value="Unassembled WGS sequence"/>
</dbReference>
<feature type="transmembrane region" description="Helical" evidence="7">
    <location>
        <begin position="501"/>
        <end position="520"/>
    </location>
</feature>
<dbReference type="PANTHER" id="PTHR45649">
    <property type="entry name" value="AMINO-ACID PERMEASE BAT1"/>
    <property type="match status" value="1"/>
</dbReference>
<accession>A0A2U3E2C0</accession>
<feature type="transmembrane region" description="Helical" evidence="7">
    <location>
        <begin position="674"/>
        <end position="695"/>
    </location>
</feature>
<feature type="transmembrane region" description="Helical" evidence="7">
    <location>
        <begin position="724"/>
        <end position="746"/>
    </location>
</feature>
<evidence type="ECO:0000256" key="1">
    <source>
        <dbReference type="ARBA" id="ARBA00004141"/>
    </source>
</evidence>
<feature type="transmembrane region" description="Helical" evidence="7">
    <location>
        <begin position="799"/>
        <end position="820"/>
    </location>
</feature>